<sequence>MAEFTFLRLDFGDVTVSTGGETPVLETDDSRDDGDGSSGSRAWLAALVGLLFLAVLAVLVNRRRD</sequence>
<accession>A0AAJ4R9A6</accession>
<dbReference type="EMBL" id="RJJC01000001">
    <property type="protein sequence ID" value="RNJ26595.1"/>
    <property type="molecule type" value="Genomic_DNA"/>
</dbReference>
<dbReference type="Proteomes" id="UP000270581">
    <property type="component" value="Unassembled WGS sequence"/>
</dbReference>
<keyword evidence="2" id="KW-1133">Transmembrane helix</keyword>
<proteinExistence type="predicted"/>
<evidence type="ECO:0000256" key="1">
    <source>
        <dbReference type="SAM" id="MobiDB-lite"/>
    </source>
</evidence>
<feature type="transmembrane region" description="Helical" evidence="2">
    <location>
        <begin position="42"/>
        <end position="60"/>
    </location>
</feature>
<dbReference type="AlphaFoldDB" id="A0AAJ4R9A6"/>
<organism evidence="3 4">
    <name type="scientific">Halosegnis longus</name>
    <dbReference type="NCBI Taxonomy" id="2216012"/>
    <lineage>
        <taxon>Archaea</taxon>
        <taxon>Methanobacteriati</taxon>
        <taxon>Methanobacteriota</taxon>
        <taxon>Stenosarchaea group</taxon>
        <taxon>Halobacteria</taxon>
        <taxon>Halobacteriales</taxon>
        <taxon>Natronomonadaceae</taxon>
        <taxon>Halosegnis</taxon>
    </lineage>
</organism>
<name>A0AAJ4R9A6_9EURY</name>
<gene>
    <name evidence="3" type="ORF">Nmn1133_07850</name>
</gene>
<keyword evidence="4" id="KW-1185">Reference proteome</keyword>
<evidence type="ECO:0000313" key="4">
    <source>
        <dbReference type="Proteomes" id="UP000270581"/>
    </source>
</evidence>
<keyword evidence="2" id="KW-0472">Membrane</keyword>
<reference evidence="3 4" key="1">
    <citation type="submission" date="2018-11" db="EMBL/GenBank/DDBJ databases">
        <title>Genome sequences of Natronomonas sp. CBA1133.</title>
        <authorList>
            <person name="Roh S.W."/>
            <person name="Cha I.-T."/>
        </authorList>
    </citation>
    <scope>NUCLEOTIDE SEQUENCE [LARGE SCALE GENOMIC DNA]</scope>
    <source>
        <strain evidence="3 4">CBA1133</strain>
    </source>
</reference>
<feature type="region of interest" description="Disordered" evidence="1">
    <location>
        <begin position="14"/>
        <end position="38"/>
    </location>
</feature>
<protein>
    <submittedName>
        <fullName evidence="3">Uncharacterized protein</fullName>
    </submittedName>
</protein>
<dbReference type="RefSeq" id="WP_123124165.1">
    <property type="nucleotide sequence ID" value="NZ_QKNW01000001.1"/>
</dbReference>
<keyword evidence="2" id="KW-0812">Transmembrane</keyword>
<evidence type="ECO:0000313" key="3">
    <source>
        <dbReference type="EMBL" id="RNJ26595.1"/>
    </source>
</evidence>
<comment type="caution">
    <text evidence="3">The sequence shown here is derived from an EMBL/GenBank/DDBJ whole genome shotgun (WGS) entry which is preliminary data.</text>
</comment>
<evidence type="ECO:0000256" key="2">
    <source>
        <dbReference type="SAM" id="Phobius"/>
    </source>
</evidence>